<evidence type="ECO:0000256" key="1">
    <source>
        <dbReference type="SAM" id="MobiDB-lite"/>
    </source>
</evidence>
<name>A0ABX8V4I4_9BACT</name>
<sequence length="101" mass="11001">MSCTMHVVGSVISHSKVPRKTAGKNHPFPDISTQLVLKKTISIAEKCITHIAETTTAKTLLEKASIVQPKACSFDVNHSTPPSQPLLIDPHQDCRSRKGDD</sequence>
<evidence type="ECO:0000313" key="3">
    <source>
        <dbReference type="Proteomes" id="UP000826014"/>
    </source>
</evidence>
<evidence type="ECO:0000313" key="2">
    <source>
        <dbReference type="EMBL" id="QYF48129.1"/>
    </source>
</evidence>
<keyword evidence="3" id="KW-1185">Reference proteome</keyword>
<accession>A0ABX8V4I4</accession>
<feature type="region of interest" description="Disordered" evidence="1">
    <location>
        <begin position="76"/>
        <end position="101"/>
    </location>
</feature>
<reference evidence="2 3" key="1">
    <citation type="journal article" date="2022" name="bioRxiv">
        <title>Ecology and evolution of chlamydial symbionts of arthropods.</title>
        <authorList>
            <person name="Halter T."/>
            <person name="Koestlbacher S."/>
            <person name="Collingro A."/>
            <person name="Sixt B.S."/>
            <person name="Toenshoff E.R."/>
            <person name="Hendrickx F."/>
            <person name="Kostanjsek R."/>
            <person name="Horn M."/>
        </authorList>
    </citation>
    <scope>NUCLEOTIDE SEQUENCE [LARGE SCALE GENOMIC DNA]</scope>
    <source>
        <strain evidence="2">W744xW776</strain>
    </source>
</reference>
<feature type="compositionally biased region" description="Basic and acidic residues" evidence="1">
    <location>
        <begin position="90"/>
        <end position="101"/>
    </location>
</feature>
<protein>
    <submittedName>
        <fullName evidence="2">Uncharacterized protein</fullName>
    </submittedName>
</protein>
<dbReference type="Proteomes" id="UP000826014">
    <property type="component" value="Chromosome"/>
</dbReference>
<organism evidence="2 3">
    <name type="scientific">Candidatus Rhabdochlamydia oedothoracis</name>
    <dbReference type="NCBI Taxonomy" id="2720720"/>
    <lineage>
        <taxon>Bacteria</taxon>
        <taxon>Pseudomonadati</taxon>
        <taxon>Chlamydiota</taxon>
        <taxon>Chlamydiia</taxon>
        <taxon>Parachlamydiales</taxon>
        <taxon>Candidatus Rhabdochlamydiaceae</taxon>
        <taxon>Candidatus Rhabdochlamydia</taxon>
    </lineage>
</organism>
<proteinExistence type="predicted"/>
<gene>
    <name evidence="2" type="ORF">RHABOEDO_000232</name>
</gene>
<dbReference type="EMBL" id="CP075587">
    <property type="protein sequence ID" value="QYF48129.1"/>
    <property type="molecule type" value="Genomic_DNA"/>
</dbReference>